<evidence type="ECO:0000256" key="8">
    <source>
        <dbReference type="ARBA" id="ARBA00038408"/>
    </source>
</evidence>
<keyword evidence="7" id="KW-0143">Chaperone</keyword>
<dbReference type="Pfam" id="PF00639">
    <property type="entry name" value="Rotamase"/>
    <property type="match status" value="1"/>
</dbReference>
<dbReference type="Gene3D" id="1.10.4030.10">
    <property type="entry name" value="Porin chaperone SurA, peptide-binding domain"/>
    <property type="match status" value="1"/>
</dbReference>
<name>A0A382BR39_9ZZZZ</name>
<reference evidence="12" key="1">
    <citation type="submission" date="2018-05" db="EMBL/GenBank/DDBJ databases">
        <authorList>
            <person name="Lanie J.A."/>
            <person name="Ng W.-L."/>
            <person name="Kazmierczak K.M."/>
            <person name="Andrzejewski T.M."/>
            <person name="Davidsen T.M."/>
            <person name="Wayne K.J."/>
            <person name="Tettelin H."/>
            <person name="Glass J.I."/>
            <person name="Rusch D."/>
            <person name="Podicherti R."/>
            <person name="Tsui H.-C.T."/>
            <person name="Winkler M.E."/>
        </authorList>
    </citation>
    <scope>NUCLEOTIDE SEQUENCE</scope>
</reference>
<accession>A0A382BR39</accession>
<dbReference type="InterPro" id="IPR027304">
    <property type="entry name" value="Trigger_fact/SurA_dom_sf"/>
</dbReference>
<dbReference type="Pfam" id="PF13624">
    <property type="entry name" value="SurA_N_3"/>
    <property type="match status" value="1"/>
</dbReference>
<dbReference type="InterPro" id="IPR023058">
    <property type="entry name" value="PPIase_PpiC_CS"/>
</dbReference>
<keyword evidence="5" id="KW-1133">Transmembrane helix</keyword>
<keyword evidence="2" id="KW-1003">Cell membrane</keyword>
<dbReference type="PROSITE" id="PS01096">
    <property type="entry name" value="PPIC_PPIASE_1"/>
    <property type="match status" value="1"/>
</dbReference>
<evidence type="ECO:0000256" key="2">
    <source>
        <dbReference type="ARBA" id="ARBA00022475"/>
    </source>
</evidence>
<dbReference type="GO" id="GO:0005886">
    <property type="term" value="C:plasma membrane"/>
    <property type="evidence" value="ECO:0007669"/>
    <property type="project" value="UniProtKB-SubCell"/>
</dbReference>
<dbReference type="EMBL" id="UINC01030987">
    <property type="protein sequence ID" value="SVB16298.1"/>
    <property type="molecule type" value="Genomic_DNA"/>
</dbReference>
<dbReference type="AlphaFoldDB" id="A0A382BR39"/>
<dbReference type="Gene3D" id="3.10.50.40">
    <property type="match status" value="1"/>
</dbReference>
<feature type="domain" description="PpiC" evidence="11">
    <location>
        <begin position="274"/>
        <end position="372"/>
    </location>
</feature>
<dbReference type="PANTHER" id="PTHR47529:SF1">
    <property type="entry name" value="PERIPLASMIC CHAPERONE PPID"/>
    <property type="match status" value="1"/>
</dbReference>
<evidence type="ECO:0000256" key="10">
    <source>
        <dbReference type="ARBA" id="ARBA00042775"/>
    </source>
</evidence>
<feature type="non-terminal residue" evidence="12">
    <location>
        <position position="411"/>
    </location>
</feature>
<keyword evidence="6" id="KW-0472">Membrane</keyword>
<keyword evidence="3" id="KW-0997">Cell inner membrane</keyword>
<organism evidence="12">
    <name type="scientific">marine metagenome</name>
    <dbReference type="NCBI Taxonomy" id="408172"/>
    <lineage>
        <taxon>unclassified sequences</taxon>
        <taxon>metagenomes</taxon>
        <taxon>ecological metagenomes</taxon>
    </lineage>
</organism>
<evidence type="ECO:0000259" key="11">
    <source>
        <dbReference type="PROSITE" id="PS50198"/>
    </source>
</evidence>
<comment type="subcellular location">
    <subcellularLocation>
        <location evidence="1">Cell inner membrane</location>
        <topology evidence="1">Single-pass type II membrane protein</topology>
        <orientation evidence="1">Periplasmic side</orientation>
    </subcellularLocation>
</comment>
<evidence type="ECO:0000256" key="9">
    <source>
        <dbReference type="ARBA" id="ARBA00040743"/>
    </source>
</evidence>
<comment type="similarity">
    <text evidence="8">Belongs to the PpiD chaperone family.</text>
</comment>
<dbReference type="InterPro" id="IPR046357">
    <property type="entry name" value="PPIase_dom_sf"/>
</dbReference>
<evidence type="ECO:0000256" key="3">
    <source>
        <dbReference type="ARBA" id="ARBA00022519"/>
    </source>
</evidence>
<dbReference type="PROSITE" id="PS50198">
    <property type="entry name" value="PPIC_PPIASE_2"/>
    <property type="match status" value="1"/>
</dbReference>
<dbReference type="InterPro" id="IPR000297">
    <property type="entry name" value="PPIase_PpiC"/>
</dbReference>
<dbReference type="PANTHER" id="PTHR47529">
    <property type="entry name" value="PEPTIDYL-PROLYL CIS-TRANS ISOMERASE D"/>
    <property type="match status" value="1"/>
</dbReference>
<gene>
    <name evidence="12" type="ORF">METZ01_LOCUS169152</name>
</gene>
<sequence>MTMLDGMRRHKGWLKWSLALVCLAFVFLYVPPLMDPAPELTGGMTDVLARIGEHEVTVGEFRAIYLGQLQNYQAQSGGEITTEILRSMGIDRQLLQQVIDEYAALAEAERLGVTVSDAEVRERIVSLPSFQQNGQFVGEQAYLEMLRLQAPGTSPTQFEEDVRRGLTLERLQAAVTNWITISDDDLHEEYINRNERVRVSAISFRADDFREGLEATVEDVDALYEQSSSDYLVPEKRRLRFVILDVPALKETFTPTDADVQSYYNNNLDRYSEATTLRASHILLRTEESDLAEVQARAEALVEEARGGADFAALAQEHSDDEGTKALGGDLGLVAPGQMVPEFENAAFALEQDEISDPVSSMFGLHIIKATEKSGGTSQPLVDVHDDIVDLLKQESADARASALAEAIAAE</sequence>
<evidence type="ECO:0000256" key="6">
    <source>
        <dbReference type="ARBA" id="ARBA00023136"/>
    </source>
</evidence>
<evidence type="ECO:0000256" key="7">
    <source>
        <dbReference type="ARBA" id="ARBA00023186"/>
    </source>
</evidence>
<evidence type="ECO:0000256" key="5">
    <source>
        <dbReference type="ARBA" id="ARBA00022989"/>
    </source>
</evidence>
<evidence type="ECO:0000313" key="12">
    <source>
        <dbReference type="EMBL" id="SVB16298.1"/>
    </source>
</evidence>
<evidence type="ECO:0000256" key="4">
    <source>
        <dbReference type="ARBA" id="ARBA00022692"/>
    </source>
</evidence>
<dbReference type="InterPro" id="IPR052029">
    <property type="entry name" value="PpiD_chaperone"/>
</dbReference>
<protein>
    <recommendedName>
        <fullName evidence="9">Periplasmic chaperone PpiD</fullName>
    </recommendedName>
    <alternativeName>
        <fullName evidence="10">Periplasmic folding chaperone</fullName>
    </alternativeName>
</protein>
<dbReference type="SUPFAM" id="SSF54534">
    <property type="entry name" value="FKBP-like"/>
    <property type="match status" value="1"/>
</dbReference>
<dbReference type="SUPFAM" id="SSF109998">
    <property type="entry name" value="Triger factor/SurA peptide-binding domain-like"/>
    <property type="match status" value="1"/>
</dbReference>
<dbReference type="GO" id="GO:0003755">
    <property type="term" value="F:peptidyl-prolyl cis-trans isomerase activity"/>
    <property type="evidence" value="ECO:0007669"/>
    <property type="project" value="InterPro"/>
</dbReference>
<evidence type="ECO:0000256" key="1">
    <source>
        <dbReference type="ARBA" id="ARBA00004382"/>
    </source>
</evidence>
<keyword evidence="4" id="KW-0812">Transmembrane</keyword>
<proteinExistence type="inferred from homology"/>